<dbReference type="Gene3D" id="3.90.180.10">
    <property type="entry name" value="Medium-chain alcohol dehydrogenases, catalytic domain"/>
    <property type="match status" value="1"/>
</dbReference>
<dbReference type="PANTHER" id="PTHR43205">
    <property type="entry name" value="PROSTAGLANDIN REDUCTASE"/>
    <property type="match status" value="1"/>
</dbReference>
<dbReference type="SUPFAM" id="SSF50129">
    <property type="entry name" value="GroES-like"/>
    <property type="match status" value="1"/>
</dbReference>
<gene>
    <name evidence="4" type="primary">curA_1</name>
    <name evidence="3" type="ORF">I6G64_25495</name>
    <name evidence="4" type="ORF">NCTC12961_02997</name>
</gene>
<dbReference type="Proteomes" id="UP000594967">
    <property type="component" value="Chromosome"/>
</dbReference>
<dbReference type="RefSeq" id="WP_063198293.1">
    <property type="nucleotide sequence ID" value="NZ_CAMITG010000002.1"/>
</dbReference>
<dbReference type="InterPro" id="IPR011032">
    <property type="entry name" value="GroES-like_sf"/>
</dbReference>
<reference evidence="4 5" key="1">
    <citation type="submission" date="2018-06" db="EMBL/GenBank/DDBJ databases">
        <authorList>
            <consortium name="Pathogen Informatics"/>
            <person name="Doyle S."/>
        </authorList>
    </citation>
    <scope>NUCLEOTIDE SEQUENCE [LARGE SCALE GENOMIC DNA]</scope>
    <source>
        <strain evidence="4 5">NCTC12961</strain>
    </source>
</reference>
<dbReference type="InterPro" id="IPR036291">
    <property type="entry name" value="NAD(P)-bd_dom_sf"/>
</dbReference>
<sequence length="342" mass="36767">MVFATQHNRKINLLKRSSGMPGPDNFEIIEHPDIACGENEILVRNCWFRVSISTRLMMSEEAESVKGIPFPPINIGDTLADAAIGEIVSAPAASGLQPGEFVLHPFGWREYAAVDIGLCTRLGNKLINPAAYLGHGWTAYAALTRATQVKPDDVVFVSSGAGAIGSMAGQIARKLGAKRVIGSTGTPEKASWMKRELGYDEVIIRGDGTISDQLHRYAPDGIDIFIDIVGGEQLEAAVSHTREGARIVLLGALSAELADAKSTKYAPVEIDAFAIIVKGITMRGYSADENPEVFAEWLSCLSQPSWADIEFPVTRFKGLESAPLALKETCSGKARGLVLVEL</sequence>
<dbReference type="SUPFAM" id="SSF51735">
    <property type="entry name" value="NAD(P)-binding Rossmann-fold domains"/>
    <property type="match status" value="1"/>
</dbReference>
<proteinExistence type="predicted"/>
<keyword evidence="1 4" id="KW-0560">Oxidoreductase</keyword>
<dbReference type="AlphaFoldDB" id="A0A2X4UZ93"/>
<evidence type="ECO:0000313" key="3">
    <source>
        <dbReference type="EMBL" id="QPS20857.1"/>
    </source>
</evidence>
<dbReference type="EMBL" id="LS483469">
    <property type="protein sequence ID" value="SQI39952.1"/>
    <property type="molecule type" value="Genomic_DNA"/>
</dbReference>
<keyword evidence="6" id="KW-1185">Reference proteome</keyword>
<dbReference type="Gene3D" id="3.40.50.720">
    <property type="entry name" value="NAD(P)-binding Rossmann-like Domain"/>
    <property type="match status" value="1"/>
</dbReference>
<dbReference type="EC" id="1.3.1.-" evidence="4"/>
<dbReference type="CDD" id="cd05288">
    <property type="entry name" value="PGDH"/>
    <property type="match status" value="1"/>
</dbReference>
<reference evidence="3 6" key="2">
    <citation type="submission" date="2020-12" db="EMBL/GenBank/DDBJ databases">
        <title>FDA dAtabase for Regulatory Grade micrObial Sequences (FDA-ARGOS): Supporting development and validation of Infectious Disease Dx tests.</title>
        <authorList>
            <person name="Sproer C."/>
            <person name="Gronow S."/>
            <person name="Severitt S."/>
            <person name="Schroder I."/>
            <person name="Tallon L."/>
            <person name="Sadzewicz L."/>
            <person name="Zhao X."/>
            <person name="Boylan J."/>
            <person name="Ott S."/>
            <person name="Bowen H."/>
            <person name="Vavikolanu K."/>
            <person name="Mehta A."/>
            <person name="Aluvathingal J."/>
            <person name="Nadendla S."/>
            <person name="Lowell S."/>
            <person name="Myers T."/>
            <person name="Yan Y."/>
            <person name="Sichtig H."/>
        </authorList>
    </citation>
    <scope>NUCLEOTIDE SEQUENCE [LARGE SCALE GENOMIC DNA]</scope>
    <source>
        <strain evidence="3 6">FDAARGOS_907</strain>
    </source>
</reference>
<name>A0A2X4UZ93_SERPL</name>
<dbReference type="STRING" id="82996.ADP72_24100"/>
<evidence type="ECO:0000259" key="2">
    <source>
        <dbReference type="SMART" id="SM00829"/>
    </source>
</evidence>
<dbReference type="InterPro" id="IPR020843">
    <property type="entry name" value="ER"/>
</dbReference>
<organism evidence="4 5">
    <name type="scientific">Serratia plymuthica</name>
    <dbReference type="NCBI Taxonomy" id="82996"/>
    <lineage>
        <taxon>Bacteria</taxon>
        <taxon>Pseudomonadati</taxon>
        <taxon>Pseudomonadota</taxon>
        <taxon>Gammaproteobacteria</taxon>
        <taxon>Enterobacterales</taxon>
        <taxon>Yersiniaceae</taxon>
        <taxon>Serratia</taxon>
    </lineage>
</organism>
<evidence type="ECO:0000313" key="6">
    <source>
        <dbReference type="Proteomes" id="UP000594967"/>
    </source>
</evidence>
<accession>A0A2X4UZ93</accession>
<dbReference type="PANTHER" id="PTHR43205:SF7">
    <property type="entry name" value="PROSTAGLANDIN REDUCTASE 1"/>
    <property type="match status" value="1"/>
</dbReference>
<protein>
    <submittedName>
        <fullName evidence="3">NADP-dependent oxidoreductase</fullName>
    </submittedName>
    <submittedName>
        <fullName evidence="4">NADPH-dependent curcumin reductase</fullName>
        <ecNumber evidence="4">1.3.1.-</ecNumber>
    </submittedName>
</protein>
<dbReference type="EMBL" id="CP065673">
    <property type="protein sequence ID" value="QPS20857.1"/>
    <property type="molecule type" value="Genomic_DNA"/>
</dbReference>
<evidence type="ECO:0000313" key="4">
    <source>
        <dbReference type="EMBL" id="SQI39952.1"/>
    </source>
</evidence>
<dbReference type="InterPro" id="IPR013149">
    <property type="entry name" value="ADH-like_C"/>
</dbReference>
<dbReference type="GO" id="GO:0016628">
    <property type="term" value="F:oxidoreductase activity, acting on the CH-CH group of donors, NAD or NADP as acceptor"/>
    <property type="evidence" value="ECO:0007669"/>
    <property type="project" value="InterPro"/>
</dbReference>
<dbReference type="SMART" id="SM00829">
    <property type="entry name" value="PKS_ER"/>
    <property type="match status" value="1"/>
</dbReference>
<evidence type="ECO:0000256" key="1">
    <source>
        <dbReference type="ARBA" id="ARBA00023002"/>
    </source>
</evidence>
<evidence type="ECO:0000313" key="5">
    <source>
        <dbReference type="Proteomes" id="UP000248897"/>
    </source>
</evidence>
<feature type="domain" description="Enoyl reductase (ER)" evidence="2">
    <location>
        <begin position="22"/>
        <end position="340"/>
    </location>
</feature>
<dbReference type="Pfam" id="PF16884">
    <property type="entry name" value="ADH_N_2"/>
    <property type="match status" value="1"/>
</dbReference>
<dbReference type="InterPro" id="IPR045010">
    <property type="entry name" value="MDR_fam"/>
</dbReference>
<dbReference type="Proteomes" id="UP000248897">
    <property type="component" value="Chromosome 1"/>
</dbReference>
<dbReference type="InterPro" id="IPR041694">
    <property type="entry name" value="ADH_N_2"/>
</dbReference>
<dbReference type="Pfam" id="PF00107">
    <property type="entry name" value="ADH_zinc_N"/>
    <property type="match status" value="1"/>
</dbReference>